<dbReference type="RefSeq" id="WP_141134743.1">
    <property type="nucleotide sequence ID" value="NZ_FZNW01000025.1"/>
</dbReference>
<dbReference type="AlphaFoldDB" id="A0A238ZUF8"/>
<dbReference type="EMBL" id="FZNW01000025">
    <property type="protein sequence ID" value="SNR86404.1"/>
    <property type="molecule type" value="Genomic_DNA"/>
</dbReference>
<keyword evidence="2" id="KW-1185">Reference proteome</keyword>
<proteinExistence type="predicted"/>
<evidence type="ECO:0000313" key="1">
    <source>
        <dbReference type="EMBL" id="SNR86404.1"/>
    </source>
</evidence>
<sequence>MNQLDEQAAMARWRERVAEGGMLEAASGNRRARNRERAVRFWNALAAFAARRAESARRVGGARVSAHAASGHDMAVTGTAYTRGRGR</sequence>
<name>A0A238ZUF8_9PSEU</name>
<protein>
    <submittedName>
        <fullName evidence="1">Uncharacterized protein</fullName>
    </submittedName>
</protein>
<accession>A0A238ZUF8</accession>
<organism evidence="1 2">
    <name type="scientific">Haloechinothrix alba</name>
    <dbReference type="NCBI Taxonomy" id="664784"/>
    <lineage>
        <taxon>Bacteria</taxon>
        <taxon>Bacillati</taxon>
        <taxon>Actinomycetota</taxon>
        <taxon>Actinomycetes</taxon>
        <taxon>Pseudonocardiales</taxon>
        <taxon>Pseudonocardiaceae</taxon>
        <taxon>Haloechinothrix</taxon>
    </lineage>
</organism>
<reference evidence="1 2" key="1">
    <citation type="submission" date="2017-06" db="EMBL/GenBank/DDBJ databases">
        <authorList>
            <person name="Kim H.J."/>
            <person name="Triplett B.A."/>
        </authorList>
    </citation>
    <scope>NUCLEOTIDE SEQUENCE [LARGE SCALE GENOMIC DNA]</scope>
    <source>
        <strain evidence="1 2">DSM 45207</strain>
    </source>
</reference>
<gene>
    <name evidence="1" type="ORF">SAMN06265360_1257</name>
</gene>
<evidence type="ECO:0000313" key="2">
    <source>
        <dbReference type="Proteomes" id="UP000198348"/>
    </source>
</evidence>
<dbReference type="Proteomes" id="UP000198348">
    <property type="component" value="Unassembled WGS sequence"/>
</dbReference>